<protein>
    <recommendedName>
        <fullName evidence="1">Metallo-beta-lactamase domain-containing protein</fullName>
    </recommendedName>
</protein>
<name>A0A381Y2K9_9ZZZZ</name>
<dbReference type="InterPro" id="IPR001279">
    <property type="entry name" value="Metallo-B-lactamas"/>
</dbReference>
<dbReference type="Pfam" id="PF00753">
    <property type="entry name" value="Lactamase_B"/>
    <property type="match status" value="1"/>
</dbReference>
<gene>
    <name evidence="2" type="ORF">METZ01_LOCUS124102</name>
</gene>
<accession>A0A381Y2K9</accession>
<dbReference type="EMBL" id="UINC01017248">
    <property type="protein sequence ID" value="SVA71248.1"/>
    <property type="molecule type" value="Genomic_DNA"/>
</dbReference>
<dbReference type="AlphaFoldDB" id="A0A381Y2K9"/>
<proteinExistence type="predicted"/>
<evidence type="ECO:0000313" key="2">
    <source>
        <dbReference type="EMBL" id="SVA71248.1"/>
    </source>
</evidence>
<organism evidence="2">
    <name type="scientific">marine metagenome</name>
    <dbReference type="NCBI Taxonomy" id="408172"/>
    <lineage>
        <taxon>unclassified sequences</taxon>
        <taxon>metagenomes</taxon>
        <taxon>ecological metagenomes</taxon>
    </lineage>
</organism>
<dbReference type="Gene3D" id="3.60.15.10">
    <property type="entry name" value="Ribonuclease Z/Hydroxyacylglutathione hydrolase-like"/>
    <property type="match status" value="1"/>
</dbReference>
<reference evidence="2" key="1">
    <citation type="submission" date="2018-05" db="EMBL/GenBank/DDBJ databases">
        <authorList>
            <person name="Lanie J.A."/>
            <person name="Ng W.-L."/>
            <person name="Kazmierczak K.M."/>
            <person name="Andrzejewski T.M."/>
            <person name="Davidsen T.M."/>
            <person name="Wayne K.J."/>
            <person name="Tettelin H."/>
            <person name="Glass J.I."/>
            <person name="Rusch D."/>
            <person name="Podicherti R."/>
            <person name="Tsui H.-C.T."/>
            <person name="Winkler M.E."/>
        </authorList>
    </citation>
    <scope>NUCLEOTIDE SEQUENCE</scope>
</reference>
<feature type="non-terminal residue" evidence="2">
    <location>
        <position position="101"/>
    </location>
</feature>
<dbReference type="SUPFAM" id="SSF56281">
    <property type="entry name" value="Metallo-hydrolase/oxidoreductase"/>
    <property type="match status" value="1"/>
</dbReference>
<dbReference type="InterPro" id="IPR036866">
    <property type="entry name" value="RibonucZ/Hydroxyglut_hydro"/>
</dbReference>
<sequence length="101" mass="11445">MLKIIKAGIIGVTFFLVQMVVVTNAQELSDQDNLEVQKVEPFQVFDNLYYVGAKWVAAWLLETEQGLILFDSLYGDLTDLVIDSIRDLGFDPDDVRYVVVT</sequence>
<feature type="domain" description="Metallo-beta-lactamase" evidence="1">
    <location>
        <begin position="57"/>
        <end position="101"/>
    </location>
</feature>
<evidence type="ECO:0000259" key="1">
    <source>
        <dbReference type="Pfam" id="PF00753"/>
    </source>
</evidence>